<evidence type="ECO:0000256" key="3">
    <source>
        <dbReference type="ARBA" id="ARBA00022989"/>
    </source>
</evidence>
<dbReference type="GO" id="GO:0007166">
    <property type="term" value="P:cell surface receptor signaling pathway"/>
    <property type="evidence" value="ECO:0007669"/>
    <property type="project" value="InterPro"/>
</dbReference>
<dbReference type="EMBL" id="JACEEZ010016027">
    <property type="protein sequence ID" value="KAG0718457.1"/>
    <property type="molecule type" value="Genomic_DNA"/>
</dbReference>
<dbReference type="PRINTS" id="PR00249">
    <property type="entry name" value="GPCRSECRETIN"/>
</dbReference>
<dbReference type="InterPro" id="IPR000832">
    <property type="entry name" value="GPCR_2_secretin-like"/>
</dbReference>
<evidence type="ECO:0000259" key="7">
    <source>
        <dbReference type="PROSITE" id="PS50261"/>
    </source>
</evidence>
<dbReference type="Proteomes" id="UP000770661">
    <property type="component" value="Unassembled WGS sequence"/>
</dbReference>
<dbReference type="GO" id="GO:0007188">
    <property type="term" value="P:adenylate cyclase-modulating G protein-coupled receptor signaling pathway"/>
    <property type="evidence" value="ECO:0007669"/>
    <property type="project" value="TreeGrafter"/>
</dbReference>
<organism evidence="8 9">
    <name type="scientific">Chionoecetes opilio</name>
    <name type="common">Atlantic snow crab</name>
    <name type="synonym">Cancer opilio</name>
    <dbReference type="NCBI Taxonomy" id="41210"/>
    <lineage>
        <taxon>Eukaryota</taxon>
        <taxon>Metazoa</taxon>
        <taxon>Ecdysozoa</taxon>
        <taxon>Arthropoda</taxon>
        <taxon>Crustacea</taxon>
        <taxon>Multicrustacea</taxon>
        <taxon>Malacostraca</taxon>
        <taxon>Eumalacostraca</taxon>
        <taxon>Eucarida</taxon>
        <taxon>Decapoda</taxon>
        <taxon>Pleocyemata</taxon>
        <taxon>Brachyura</taxon>
        <taxon>Eubrachyura</taxon>
        <taxon>Majoidea</taxon>
        <taxon>Majidae</taxon>
        <taxon>Chionoecetes</taxon>
    </lineage>
</organism>
<dbReference type="OrthoDB" id="5967113at2759"/>
<protein>
    <submittedName>
        <fullName evidence="8">Corticotropin-releasing factor receptor 2</fullName>
    </submittedName>
</protein>
<feature type="region of interest" description="Disordered" evidence="5">
    <location>
        <begin position="206"/>
        <end position="228"/>
    </location>
</feature>
<feature type="transmembrane region" description="Helical" evidence="6">
    <location>
        <begin position="113"/>
        <end position="135"/>
    </location>
</feature>
<dbReference type="PANTHER" id="PTHR45620">
    <property type="entry name" value="PDF RECEPTOR-LIKE PROTEIN-RELATED"/>
    <property type="match status" value="1"/>
</dbReference>
<evidence type="ECO:0000256" key="6">
    <source>
        <dbReference type="SAM" id="Phobius"/>
    </source>
</evidence>
<name>A0A8J5CSS2_CHIOP</name>
<evidence type="ECO:0000256" key="4">
    <source>
        <dbReference type="ARBA" id="ARBA00023136"/>
    </source>
</evidence>
<dbReference type="InterPro" id="IPR050332">
    <property type="entry name" value="GPCR_2"/>
</dbReference>
<dbReference type="SUPFAM" id="SSF81321">
    <property type="entry name" value="Family A G protein-coupled receptor-like"/>
    <property type="match status" value="1"/>
</dbReference>
<comment type="caution">
    <text evidence="8">The sequence shown here is derived from an EMBL/GenBank/DDBJ whole genome shotgun (WGS) entry which is preliminary data.</text>
</comment>
<accession>A0A8J5CSS2</accession>
<dbReference type="PROSITE" id="PS50261">
    <property type="entry name" value="G_PROTEIN_RECEP_F2_4"/>
    <property type="match status" value="1"/>
</dbReference>
<keyword evidence="3 6" id="KW-1133">Transmembrane helix</keyword>
<feature type="transmembrane region" description="Helical" evidence="6">
    <location>
        <begin position="29"/>
        <end position="49"/>
    </location>
</feature>
<feature type="compositionally biased region" description="Low complexity" evidence="5">
    <location>
        <begin position="219"/>
        <end position="228"/>
    </location>
</feature>
<evidence type="ECO:0000313" key="8">
    <source>
        <dbReference type="EMBL" id="KAG0718457.1"/>
    </source>
</evidence>
<sequence length="228" mass="25412">MAVWTWMLAESLYLHRLIVAAFRGGGKTWVYLLVGWVPALVVSVSWAATKATLQDFQCWLGDDPSTSHQLHLIFDIPKLLILIVNTVLLANMTRVLMTKLRGVNTDHATATRIAVKATFFLLPMFGLQFFLTLYLPPASTSCSSVQVYFAVATGLDGLQGLYVSIVYCYINKEVRLQVRRSLYRMKGRIYTHDRSSTAYDPRTDVSLLSTSHAPPPPTAAHTTTTTPT</sequence>
<gene>
    <name evidence="8" type="primary">Crhr2</name>
    <name evidence="8" type="ORF">GWK47_052375</name>
</gene>
<dbReference type="GO" id="GO:0005886">
    <property type="term" value="C:plasma membrane"/>
    <property type="evidence" value="ECO:0007669"/>
    <property type="project" value="TreeGrafter"/>
</dbReference>
<feature type="domain" description="G-protein coupled receptors family 2 profile 2" evidence="7">
    <location>
        <begin position="1"/>
        <end position="171"/>
    </location>
</feature>
<dbReference type="Gene3D" id="1.20.1070.10">
    <property type="entry name" value="Rhodopsin 7-helix transmembrane proteins"/>
    <property type="match status" value="1"/>
</dbReference>
<evidence type="ECO:0000256" key="1">
    <source>
        <dbReference type="ARBA" id="ARBA00004141"/>
    </source>
</evidence>
<dbReference type="AlphaFoldDB" id="A0A8J5CSS2"/>
<feature type="transmembrane region" description="Helical" evidence="6">
    <location>
        <begin position="147"/>
        <end position="170"/>
    </location>
</feature>
<dbReference type="InterPro" id="IPR017981">
    <property type="entry name" value="GPCR_2-like_7TM"/>
</dbReference>
<keyword evidence="8" id="KW-0675">Receptor</keyword>
<dbReference type="GO" id="GO:0008528">
    <property type="term" value="F:G protein-coupled peptide receptor activity"/>
    <property type="evidence" value="ECO:0007669"/>
    <property type="project" value="TreeGrafter"/>
</dbReference>
<dbReference type="Pfam" id="PF00002">
    <property type="entry name" value="7tm_2"/>
    <property type="match status" value="1"/>
</dbReference>
<evidence type="ECO:0000313" key="9">
    <source>
        <dbReference type="Proteomes" id="UP000770661"/>
    </source>
</evidence>
<proteinExistence type="predicted"/>
<keyword evidence="4 6" id="KW-0472">Membrane</keyword>
<reference evidence="8" key="1">
    <citation type="submission" date="2020-07" db="EMBL/GenBank/DDBJ databases">
        <title>The High-quality genome of the commercially important snow crab, Chionoecetes opilio.</title>
        <authorList>
            <person name="Jeong J.-H."/>
            <person name="Ryu S."/>
        </authorList>
    </citation>
    <scope>NUCLEOTIDE SEQUENCE</scope>
    <source>
        <strain evidence="8">MADBK_172401_WGS</strain>
        <tissue evidence="8">Digestive gland</tissue>
    </source>
</reference>
<keyword evidence="2 6" id="KW-0812">Transmembrane</keyword>
<evidence type="ECO:0000256" key="2">
    <source>
        <dbReference type="ARBA" id="ARBA00022692"/>
    </source>
</evidence>
<comment type="subcellular location">
    <subcellularLocation>
        <location evidence="1">Membrane</location>
        <topology evidence="1">Multi-pass membrane protein</topology>
    </subcellularLocation>
</comment>
<feature type="transmembrane region" description="Helical" evidence="6">
    <location>
        <begin position="69"/>
        <end position="92"/>
    </location>
</feature>
<keyword evidence="9" id="KW-1185">Reference proteome</keyword>
<evidence type="ECO:0000256" key="5">
    <source>
        <dbReference type="SAM" id="MobiDB-lite"/>
    </source>
</evidence>